<evidence type="ECO:0000313" key="2">
    <source>
        <dbReference type="EMBL" id="QTE03606.1"/>
    </source>
</evidence>
<proteinExistence type="predicted"/>
<sequence>MAYARRKSGSSRGRRRTKRGARRSSYSGRTRRYTKRTRRTSRPMSKKRILNTTSRKKRNGMLTFTNQQGSLVTIKQGPLILPGNPATGGVPNNIGYVMWRPTAMDLTSGSANNTIANSAQRTATTCFMRGLSEHIRIETNTGNPWFHRRICFTARDSSFYTLSASDTSGTDSNVIASGSVETSNGWQRLAANMISGGLAQTVLNQKGVIFKGAEGVDWDDVISAPIDTARVDLKFDKTWVYRSGNASGTLKEHKLWHPMNKNLVYDDDETGAAMAENNVSVEDKRGMGNYHVLDLFSQGSSGSTSDLLSFRCNSTLYWHEK</sequence>
<protein>
    <submittedName>
        <fullName evidence="2">Capsid protein</fullName>
    </submittedName>
</protein>
<organism evidence="2">
    <name type="scientific">Emberiza spodocephala Genomoviridae sp</name>
    <dbReference type="NCBI Taxonomy" id="2814950"/>
    <lineage>
        <taxon>Viruses</taxon>
        <taxon>Monodnaviria</taxon>
        <taxon>Shotokuvirae</taxon>
        <taxon>Cressdnaviricota</taxon>
        <taxon>Repensiviricetes</taxon>
        <taxon>Geplafuvirales</taxon>
        <taxon>Genomoviridae</taxon>
    </lineage>
</organism>
<feature type="compositionally biased region" description="Basic residues" evidence="1">
    <location>
        <begin position="29"/>
        <end position="58"/>
    </location>
</feature>
<feature type="compositionally biased region" description="Basic residues" evidence="1">
    <location>
        <begin position="1"/>
        <end position="22"/>
    </location>
</feature>
<evidence type="ECO:0000256" key="1">
    <source>
        <dbReference type="SAM" id="MobiDB-lite"/>
    </source>
</evidence>
<reference evidence="2" key="1">
    <citation type="submission" date="2020-10" db="EMBL/GenBank/DDBJ databases">
        <title>CRESS DNA virus dark matter in the feces of wild birds.</title>
        <authorList>
            <person name="Yang S."/>
            <person name="Zhang W."/>
        </authorList>
    </citation>
    <scope>NUCLEOTIDE SEQUENCE</scope>
    <source>
        <strain evidence="2">Bfb98gen10</strain>
    </source>
</reference>
<dbReference type="EMBL" id="MW182920">
    <property type="protein sequence ID" value="QTE03606.1"/>
    <property type="molecule type" value="Genomic_DNA"/>
</dbReference>
<feature type="region of interest" description="Disordered" evidence="1">
    <location>
        <begin position="1"/>
        <end position="58"/>
    </location>
</feature>
<name>A0A8A4XD35_9VIRU</name>
<accession>A0A8A4XD35</accession>